<comment type="caution">
    <text evidence="2">The sequence shown here is derived from an EMBL/GenBank/DDBJ whole genome shotgun (WGS) entry which is preliminary data.</text>
</comment>
<feature type="chain" id="PRO_5037898455" evidence="1">
    <location>
        <begin position="19"/>
        <end position="102"/>
    </location>
</feature>
<evidence type="ECO:0000256" key="1">
    <source>
        <dbReference type="SAM" id="SignalP"/>
    </source>
</evidence>
<feature type="signal peptide" evidence="1">
    <location>
        <begin position="1"/>
        <end position="18"/>
    </location>
</feature>
<evidence type="ECO:0000313" key="2">
    <source>
        <dbReference type="EMBL" id="MBL0407888.1"/>
    </source>
</evidence>
<gene>
    <name evidence="2" type="ORF">JKG68_28720</name>
</gene>
<accession>A0A936ZNM7</accession>
<keyword evidence="3" id="KW-1185">Reference proteome</keyword>
<evidence type="ECO:0000313" key="3">
    <source>
        <dbReference type="Proteomes" id="UP000605848"/>
    </source>
</evidence>
<reference evidence="2" key="1">
    <citation type="submission" date="2021-01" db="EMBL/GenBank/DDBJ databases">
        <title>Microvirga sp.</title>
        <authorList>
            <person name="Kim M.K."/>
        </authorList>
    </citation>
    <scope>NUCLEOTIDE SEQUENCE</scope>
    <source>
        <strain evidence="2">5420S-16</strain>
    </source>
</reference>
<organism evidence="2 3">
    <name type="scientific">Microvirga aerilata</name>
    <dbReference type="NCBI Taxonomy" id="670292"/>
    <lineage>
        <taxon>Bacteria</taxon>
        <taxon>Pseudomonadati</taxon>
        <taxon>Pseudomonadota</taxon>
        <taxon>Alphaproteobacteria</taxon>
        <taxon>Hyphomicrobiales</taxon>
        <taxon>Methylobacteriaceae</taxon>
        <taxon>Microvirga</taxon>
    </lineage>
</organism>
<name>A0A936ZNM7_9HYPH</name>
<keyword evidence="1" id="KW-0732">Signal</keyword>
<sequence length="102" mass="11630">MRTLILVVSLLSTTPVLAQDTPAIWRDPESGCTYFRLGDPLSLRFQRDGLPDCPDARHETSLLSNGQAAVSRDDVRDVTRAIEGLSRRLDDLRREYERRGRF</sequence>
<dbReference type="AlphaFoldDB" id="A0A936ZNM7"/>
<proteinExistence type="predicted"/>
<dbReference type="EMBL" id="JAEQMY010000122">
    <property type="protein sequence ID" value="MBL0407888.1"/>
    <property type="molecule type" value="Genomic_DNA"/>
</dbReference>
<dbReference type="Proteomes" id="UP000605848">
    <property type="component" value="Unassembled WGS sequence"/>
</dbReference>
<dbReference type="RefSeq" id="WP_202065448.1">
    <property type="nucleotide sequence ID" value="NZ_JAEQMY010000122.1"/>
</dbReference>
<protein>
    <submittedName>
        <fullName evidence="2">Uncharacterized protein</fullName>
    </submittedName>
</protein>